<dbReference type="RefSeq" id="XP_018189240.1">
    <property type="nucleotide sequence ID" value="XM_018329845.1"/>
</dbReference>
<evidence type="ECO:0008006" key="12">
    <source>
        <dbReference type="Google" id="ProtNLM"/>
    </source>
</evidence>
<feature type="transmembrane region" description="Helical" evidence="9">
    <location>
        <begin position="172"/>
        <end position="192"/>
    </location>
</feature>
<evidence type="ECO:0000256" key="3">
    <source>
        <dbReference type="ARBA" id="ARBA00022448"/>
    </source>
</evidence>
<keyword evidence="5 9" id="KW-0812">Transmembrane</keyword>
<dbReference type="InterPro" id="IPR026030">
    <property type="entry name" value="Pur-cyt_permease_Fcy2/21/22"/>
</dbReference>
<feature type="transmembrane region" description="Helical" evidence="9">
    <location>
        <begin position="364"/>
        <end position="386"/>
    </location>
</feature>
<dbReference type="PANTHER" id="PTHR31806">
    <property type="entry name" value="PURINE-CYTOSINE PERMEASE FCY2-RELATED"/>
    <property type="match status" value="1"/>
</dbReference>
<feature type="transmembrane region" description="Helical" evidence="9">
    <location>
        <begin position="244"/>
        <end position="269"/>
    </location>
</feature>
<protein>
    <recommendedName>
        <fullName evidence="12">Nucleoside transporter</fullName>
    </recommendedName>
</protein>
<dbReference type="GeneID" id="28894982"/>
<accession>A0A165HLA0</accession>
<dbReference type="GO" id="GO:0015851">
    <property type="term" value="P:nucleobase transport"/>
    <property type="evidence" value="ECO:0007669"/>
    <property type="project" value="UniProtKB-ARBA"/>
</dbReference>
<dbReference type="Pfam" id="PF02133">
    <property type="entry name" value="Transp_cyt_pur"/>
    <property type="match status" value="1"/>
</dbReference>
<evidence type="ECO:0000313" key="10">
    <source>
        <dbReference type="EMBL" id="KZF23685.1"/>
    </source>
</evidence>
<evidence type="ECO:0000256" key="5">
    <source>
        <dbReference type="ARBA" id="ARBA00022692"/>
    </source>
</evidence>
<evidence type="ECO:0000256" key="9">
    <source>
        <dbReference type="SAM" id="Phobius"/>
    </source>
</evidence>
<gene>
    <name evidence="10" type="ORF">L228DRAFT_210277</name>
</gene>
<keyword evidence="4" id="KW-0597">Phosphoprotein</keyword>
<dbReference type="STRING" id="1328760.A0A165HLA0"/>
<evidence type="ECO:0000256" key="7">
    <source>
        <dbReference type="ARBA" id="ARBA00023136"/>
    </source>
</evidence>
<dbReference type="PIRSF" id="PIRSF002744">
    <property type="entry name" value="Pur-cyt_permease"/>
    <property type="match status" value="1"/>
</dbReference>
<dbReference type="PANTHER" id="PTHR31806:SF7">
    <property type="entry name" value="TRANSPORTER, PUTATIVE (AFU_ORTHOLOGUE AFUA_2G04690)-RELATED"/>
    <property type="match status" value="1"/>
</dbReference>
<feature type="transmembrane region" description="Helical" evidence="9">
    <location>
        <begin position="212"/>
        <end position="232"/>
    </location>
</feature>
<feature type="transmembrane region" description="Helical" evidence="9">
    <location>
        <begin position="98"/>
        <end position="117"/>
    </location>
</feature>
<feature type="transmembrane region" description="Helical" evidence="9">
    <location>
        <begin position="407"/>
        <end position="426"/>
    </location>
</feature>
<dbReference type="GO" id="GO:0005886">
    <property type="term" value="C:plasma membrane"/>
    <property type="evidence" value="ECO:0007669"/>
    <property type="project" value="TreeGrafter"/>
</dbReference>
<dbReference type="GO" id="GO:0022857">
    <property type="term" value="F:transmembrane transporter activity"/>
    <property type="evidence" value="ECO:0007669"/>
    <property type="project" value="InterPro"/>
</dbReference>
<evidence type="ECO:0000256" key="6">
    <source>
        <dbReference type="ARBA" id="ARBA00022989"/>
    </source>
</evidence>
<dbReference type="EMBL" id="KV407457">
    <property type="protein sequence ID" value="KZF23685.1"/>
    <property type="molecule type" value="Genomic_DNA"/>
</dbReference>
<dbReference type="GO" id="GO:0000329">
    <property type="term" value="C:fungal-type vacuole membrane"/>
    <property type="evidence" value="ECO:0007669"/>
    <property type="project" value="TreeGrafter"/>
</dbReference>
<dbReference type="Proteomes" id="UP000076632">
    <property type="component" value="Unassembled WGS sequence"/>
</dbReference>
<sequence length="472" mass="51438">MRYWESWMDRKLGIESAATDRVLPENRNPPSQIVMALLWASGTMTLSCFASGFLGPQIFGLDLKQSILITIFGSLLGGAVTGWCATMGPETGLRQVAIARYSFGFYPASIIAALNVIEQLGWSSVGCITGGLALTAVSDGRVSLVLGVVIIAVVGLVFSFIGLRGVLVYEKYAWAVFFVIFMIMYGEVAHYADPKSSATVSGATFSGNVLSLLAIVYGSSASWSSIACDYYVEYPVNTPKVKIFLYTMLGISIPTSIGMVLGCCVGTTMNINKDWADLNDQGLGYLIQGILFPRGFAKFILVLLVLSGIGMNCIAMYSGALSIQLFAKPLQAVPRFFWTILVFVGILLLGVAGRDHLLDVLENFLSLLGYWNTAFFVIVFLEHYVFRNGNINNYDLDAWDTPSKMPLGIAGLFAFLIGIVGCILGMVQTWYVGVIAKHIGEYGGDIGNQLTFIFTIVTFIPLRYLELKYIGR</sequence>
<feature type="transmembrane region" description="Helical" evidence="9">
    <location>
        <begin position="299"/>
        <end position="320"/>
    </location>
</feature>
<reference evidence="10 11" key="1">
    <citation type="journal article" date="2016" name="Fungal Biol.">
        <title>The genome of Xylona heveae provides a window into fungal endophytism.</title>
        <authorList>
            <person name="Gazis R."/>
            <person name="Kuo A."/>
            <person name="Riley R."/>
            <person name="LaButti K."/>
            <person name="Lipzen A."/>
            <person name="Lin J."/>
            <person name="Amirebrahimi M."/>
            <person name="Hesse C.N."/>
            <person name="Spatafora J.W."/>
            <person name="Henrissat B."/>
            <person name="Hainaut M."/>
            <person name="Grigoriev I.V."/>
            <person name="Hibbett D.S."/>
        </authorList>
    </citation>
    <scope>NUCLEOTIDE SEQUENCE [LARGE SCALE GENOMIC DNA]</scope>
    <source>
        <strain evidence="10 11">TC161</strain>
    </source>
</reference>
<keyword evidence="11" id="KW-1185">Reference proteome</keyword>
<dbReference type="AlphaFoldDB" id="A0A165HLA0"/>
<dbReference type="OMA" id="WCATMGP"/>
<feature type="transmembrane region" description="Helical" evidence="9">
    <location>
        <begin position="446"/>
        <end position="465"/>
    </location>
</feature>
<dbReference type="FunFam" id="1.10.4160.10:FF:000002">
    <property type="entry name" value="Purine-cytosine permease fcyB"/>
    <property type="match status" value="1"/>
</dbReference>
<dbReference type="InterPro" id="IPR001248">
    <property type="entry name" value="Pur-cyt_permease"/>
</dbReference>
<name>A0A165HLA0_XYLHT</name>
<organism evidence="10 11">
    <name type="scientific">Xylona heveae (strain CBS 132557 / TC161)</name>
    <dbReference type="NCBI Taxonomy" id="1328760"/>
    <lineage>
        <taxon>Eukaryota</taxon>
        <taxon>Fungi</taxon>
        <taxon>Dikarya</taxon>
        <taxon>Ascomycota</taxon>
        <taxon>Pezizomycotina</taxon>
        <taxon>Xylonomycetes</taxon>
        <taxon>Xylonales</taxon>
        <taxon>Xylonaceae</taxon>
        <taxon>Xylona</taxon>
    </lineage>
</organism>
<evidence type="ECO:0000256" key="4">
    <source>
        <dbReference type="ARBA" id="ARBA00022553"/>
    </source>
</evidence>
<evidence type="ECO:0000256" key="8">
    <source>
        <dbReference type="PIRNR" id="PIRNR002744"/>
    </source>
</evidence>
<comment type="subcellular location">
    <subcellularLocation>
        <location evidence="1">Membrane</location>
        <topology evidence="1">Multi-pass membrane protein</topology>
    </subcellularLocation>
</comment>
<feature type="transmembrane region" description="Helical" evidence="9">
    <location>
        <begin position="33"/>
        <end position="54"/>
    </location>
</feature>
<comment type="similarity">
    <text evidence="2 8">Belongs to the purine-cytosine permease (2.A.39) family.</text>
</comment>
<feature type="transmembrane region" description="Helical" evidence="9">
    <location>
        <begin position="142"/>
        <end position="163"/>
    </location>
</feature>
<evidence type="ECO:0000256" key="2">
    <source>
        <dbReference type="ARBA" id="ARBA00008974"/>
    </source>
</evidence>
<keyword evidence="7 8" id="KW-0472">Membrane</keyword>
<feature type="transmembrane region" description="Helical" evidence="9">
    <location>
        <begin position="332"/>
        <end position="352"/>
    </location>
</feature>
<proteinExistence type="inferred from homology"/>
<keyword evidence="3 8" id="KW-0813">Transport</keyword>
<feature type="transmembrane region" description="Helical" evidence="9">
    <location>
        <begin position="66"/>
        <end position="86"/>
    </location>
</feature>
<keyword evidence="6 9" id="KW-1133">Transmembrane helix</keyword>
<dbReference type="OrthoDB" id="5428495at2759"/>
<dbReference type="InParanoid" id="A0A165HLA0"/>
<evidence type="ECO:0000313" key="11">
    <source>
        <dbReference type="Proteomes" id="UP000076632"/>
    </source>
</evidence>
<evidence type="ECO:0000256" key="1">
    <source>
        <dbReference type="ARBA" id="ARBA00004141"/>
    </source>
</evidence>
<dbReference type="Gene3D" id="1.10.4160.10">
    <property type="entry name" value="Hydantoin permease"/>
    <property type="match status" value="1"/>
</dbReference>